<protein>
    <submittedName>
        <fullName evidence="2">Uncharacterized protein</fullName>
    </submittedName>
</protein>
<dbReference type="EMBL" id="PDES01000006">
    <property type="protein sequence ID" value="RRQ86219.1"/>
    <property type="molecule type" value="Genomic_DNA"/>
</dbReference>
<evidence type="ECO:0000313" key="2">
    <source>
        <dbReference type="EMBL" id="RRQ86219.1"/>
    </source>
</evidence>
<comment type="caution">
    <text evidence="2">The sequence shown here is derived from an EMBL/GenBank/DDBJ whole genome shotgun (WGS) entry which is preliminary data.</text>
</comment>
<organism evidence="2 3">
    <name type="scientific">Streptomyces griseofuscus</name>
    <dbReference type="NCBI Taxonomy" id="146922"/>
    <lineage>
        <taxon>Bacteria</taxon>
        <taxon>Bacillati</taxon>
        <taxon>Actinomycetota</taxon>
        <taxon>Actinomycetes</taxon>
        <taxon>Kitasatosporales</taxon>
        <taxon>Streptomycetaceae</taxon>
        <taxon>Streptomyces</taxon>
    </lineage>
</organism>
<name>A0A426S7U8_9ACTN</name>
<reference evidence="2 3" key="1">
    <citation type="submission" date="2017-10" db="EMBL/GenBank/DDBJ databases">
        <title>Draft genome of actinobacteria isolated from guarana (Paullinia cupana (Mart.) Ducke.</title>
        <authorList>
            <person name="Siqueira K.A."/>
            <person name="Liotti R.G."/>
            <person name="Mendes T.A."/>
            <person name="Soares M.A."/>
        </authorList>
    </citation>
    <scope>NUCLEOTIDE SEQUENCE [LARGE SCALE GENOMIC DNA]</scope>
    <source>
        <strain evidence="2 3">199</strain>
    </source>
</reference>
<feature type="compositionally biased region" description="Low complexity" evidence="1">
    <location>
        <begin position="56"/>
        <end position="68"/>
    </location>
</feature>
<sequence>MSDLPPDPPRLRAILGHLERQIAETEAVGIYLRLQCDAVRQALARASSSPSRECPAQRPGPQRRPPSSAQYLMETKLHLDDPLQVVVHVGGCTIRQGRRTSSAISMQQARMVLTDPVIGAGPGPICRPENKLGSDLE</sequence>
<dbReference type="Pfam" id="PF19746">
    <property type="entry name" value="DUF6233"/>
    <property type="match status" value="1"/>
</dbReference>
<dbReference type="RefSeq" id="WP_125213573.1">
    <property type="nucleotide sequence ID" value="NZ_PDES01000006.1"/>
</dbReference>
<accession>A0A426S7U8</accession>
<keyword evidence="3" id="KW-1185">Reference proteome</keyword>
<gene>
    <name evidence="2" type="ORF">CQW44_15040</name>
</gene>
<evidence type="ECO:0000313" key="3">
    <source>
        <dbReference type="Proteomes" id="UP000276379"/>
    </source>
</evidence>
<dbReference type="InterPro" id="IPR046200">
    <property type="entry name" value="DUF6233"/>
</dbReference>
<dbReference type="AlphaFoldDB" id="A0A426S7U8"/>
<feature type="region of interest" description="Disordered" evidence="1">
    <location>
        <begin position="45"/>
        <end position="68"/>
    </location>
</feature>
<evidence type="ECO:0000256" key="1">
    <source>
        <dbReference type="SAM" id="MobiDB-lite"/>
    </source>
</evidence>
<dbReference type="Proteomes" id="UP000276379">
    <property type="component" value="Unassembled WGS sequence"/>
</dbReference>
<proteinExistence type="predicted"/>